<keyword evidence="3" id="KW-0805">Transcription regulation</keyword>
<evidence type="ECO:0000256" key="3">
    <source>
        <dbReference type="ARBA" id="ARBA00023015"/>
    </source>
</evidence>
<reference evidence="9 10" key="1">
    <citation type="submission" date="2024-10" db="EMBL/GenBank/DDBJ databases">
        <title>The Natural Products Discovery Center: Release of the First 8490 Sequenced Strains for Exploring Actinobacteria Biosynthetic Diversity.</title>
        <authorList>
            <person name="Kalkreuter E."/>
            <person name="Kautsar S.A."/>
            <person name="Yang D."/>
            <person name="Bader C.D."/>
            <person name="Teijaro C.N."/>
            <person name="Fluegel L."/>
            <person name="Davis C.M."/>
            <person name="Simpson J.R."/>
            <person name="Lauterbach L."/>
            <person name="Steele A.D."/>
            <person name="Gui C."/>
            <person name="Meng S."/>
            <person name="Li G."/>
            <person name="Viehrig K."/>
            <person name="Ye F."/>
            <person name="Su P."/>
            <person name="Kiefer A.F."/>
            <person name="Nichols A."/>
            <person name="Cepeda A.J."/>
            <person name="Yan W."/>
            <person name="Fan B."/>
            <person name="Jiang Y."/>
            <person name="Adhikari A."/>
            <person name="Zheng C.-J."/>
            <person name="Schuster L."/>
            <person name="Cowan T.M."/>
            <person name="Smanski M.J."/>
            <person name="Chevrette M.G."/>
            <person name="De Carvalho L.P.S."/>
            <person name="Shen B."/>
        </authorList>
    </citation>
    <scope>NUCLEOTIDE SEQUENCE [LARGE SCALE GENOMIC DNA]</scope>
    <source>
        <strain evidence="9 10">NPDC004045</strain>
    </source>
</reference>
<feature type="domain" description="RNA polymerase sigma factor 70 region 4 type 2" evidence="8">
    <location>
        <begin position="108"/>
        <end position="156"/>
    </location>
</feature>
<sequence>MDPHELRVFLDAGSRLFSLAYRMLGSASEAEDIVQEVFLRWADADRGGIVNADAWLTTVAVNLCRNELVSARARRERYVGPWLPEPVPTGDGRLGPLDTAQQRDDVSLALLTAMERLAPVERAVFVLRSAFGYPHREIADMLDLTEANAQQIFHRAGERMRSGRPRFPVPPERARAVLDRFLLATATGDVSALRSLLADDVVSTADGGGQVTAARRPVVGADLVARYLLGLRRMLTPTATLAFEEVNGSDRVLVMRDAGAVTGVVDVTLDGDRIAAIRFVVNPRKLAAFAA</sequence>
<dbReference type="Pfam" id="PF08281">
    <property type="entry name" value="Sigma70_r4_2"/>
    <property type="match status" value="1"/>
</dbReference>
<dbReference type="EMBL" id="JBIAMX010000010">
    <property type="protein sequence ID" value="MFF0544639.1"/>
    <property type="molecule type" value="Genomic_DNA"/>
</dbReference>
<proteinExistence type="inferred from homology"/>
<dbReference type="PANTHER" id="PTHR30173">
    <property type="entry name" value="SIGMA 19 FACTOR"/>
    <property type="match status" value="1"/>
</dbReference>
<comment type="subunit">
    <text evidence="2">Interacts transiently with the RNA polymerase catalytic core formed by RpoA, RpoB, RpoC and RpoZ (2 alpha, 1 beta, 1 beta' and 1 omega subunit) to form the RNA polymerase holoenzyme that can initiate transcription.</text>
</comment>
<evidence type="ECO:0000313" key="10">
    <source>
        <dbReference type="Proteomes" id="UP001601444"/>
    </source>
</evidence>
<evidence type="ECO:0000256" key="4">
    <source>
        <dbReference type="ARBA" id="ARBA00023082"/>
    </source>
</evidence>
<evidence type="ECO:0000256" key="5">
    <source>
        <dbReference type="ARBA" id="ARBA00023125"/>
    </source>
</evidence>
<dbReference type="InterPro" id="IPR013249">
    <property type="entry name" value="RNA_pol_sigma70_r4_t2"/>
</dbReference>
<evidence type="ECO:0000256" key="2">
    <source>
        <dbReference type="ARBA" id="ARBA00011344"/>
    </source>
</evidence>
<keyword evidence="4" id="KW-0731">Sigma factor</keyword>
<evidence type="ECO:0000313" key="9">
    <source>
        <dbReference type="EMBL" id="MFF0544639.1"/>
    </source>
</evidence>
<dbReference type="Gene3D" id="1.10.1740.10">
    <property type="match status" value="1"/>
</dbReference>
<dbReference type="InterPro" id="IPR032710">
    <property type="entry name" value="NTF2-like_dom_sf"/>
</dbReference>
<name>A0ABW6PQF3_9NOCA</name>
<dbReference type="Gene3D" id="1.10.10.10">
    <property type="entry name" value="Winged helix-like DNA-binding domain superfamily/Winged helix DNA-binding domain"/>
    <property type="match status" value="1"/>
</dbReference>
<dbReference type="CDD" id="cd06171">
    <property type="entry name" value="Sigma70_r4"/>
    <property type="match status" value="1"/>
</dbReference>
<gene>
    <name evidence="9" type="ORF">ACFYTF_17565</name>
</gene>
<dbReference type="SUPFAM" id="SSF54427">
    <property type="entry name" value="NTF2-like"/>
    <property type="match status" value="1"/>
</dbReference>
<dbReference type="InterPro" id="IPR013325">
    <property type="entry name" value="RNA_pol_sigma_r2"/>
</dbReference>
<dbReference type="PANTHER" id="PTHR30173:SF36">
    <property type="entry name" value="ECF RNA POLYMERASE SIGMA FACTOR SIGJ"/>
    <property type="match status" value="1"/>
</dbReference>
<evidence type="ECO:0000259" key="8">
    <source>
        <dbReference type="Pfam" id="PF08281"/>
    </source>
</evidence>
<dbReference type="InterPro" id="IPR013324">
    <property type="entry name" value="RNA_pol_sigma_r3/r4-like"/>
</dbReference>
<dbReference type="InterPro" id="IPR052704">
    <property type="entry name" value="ECF_Sigma-70_Domain"/>
</dbReference>
<dbReference type="InterPro" id="IPR014284">
    <property type="entry name" value="RNA_pol_sigma-70_dom"/>
</dbReference>
<evidence type="ECO:0000256" key="6">
    <source>
        <dbReference type="ARBA" id="ARBA00023163"/>
    </source>
</evidence>
<dbReference type="SUPFAM" id="SSF88659">
    <property type="entry name" value="Sigma3 and sigma4 domains of RNA polymerase sigma factors"/>
    <property type="match status" value="1"/>
</dbReference>
<dbReference type="NCBIfam" id="NF007214">
    <property type="entry name" value="PRK09636.1"/>
    <property type="match status" value="1"/>
</dbReference>
<evidence type="ECO:0000256" key="1">
    <source>
        <dbReference type="ARBA" id="ARBA00010641"/>
    </source>
</evidence>
<dbReference type="Pfam" id="PF04542">
    <property type="entry name" value="Sigma70_r2"/>
    <property type="match status" value="1"/>
</dbReference>
<dbReference type="RefSeq" id="WP_387701167.1">
    <property type="nucleotide sequence ID" value="NZ_JBIAMX010000010.1"/>
</dbReference>
<dbReference type="SUPFAM" id="SSF88946">
    <property type="entry name" value="Sigma2 domain of RNA polymerase sigma factors"/>
    <property type="match status" value="1"/>
</dbReference>
<dbReference type="Gene3D" id="3.10.450.50">
    <property type="match status" value="1"/>
</dbReference>
<dbReference type="NCBIfam" id="TIGR02937">
    <property type="entry name" value="sigma70-ECF"/>
    <property type="match status" value="1"/>
</dbReference>
<keyword evidence="10" id="KW-1185">Reference proteome</keyword>
<keyword evidence="6" id="KW-0804">Transcription</keyword>
<dbReference type="InterPro" id="IPR007627">
    <property type="entry name" value="RNA_pol_sigma70_r2"/>
</dbReference>
<comment type="caution">
    <text evidence="9">The sequence shown here is derived from an EMBL/GenBank/DDBJ whole genome shotgun (WGS) entry which is preliminary data.</text>
</comment>
<dbReference type="Proteomes" id="UP001601444">
    <property type="component" value="Unassembled WGS sequence"/>
</dbReference>
<evidence type="ECO:0000259" key="7">
    <source>
        <dbReference type="Pfam" id="PF04542"/>
    </source>
</evidence>
<dbReference type="InterPro" id="IPR014303">
    <property type="entry name" value="RNA_pol_sigma-70_ECF"/>
</dbReference>
<dbReference type="InterPro" id="IPR036388">
    <property type="entry name" value="WH-like_DNA-bd_sf"/>
</dbReference>
<organism evidence="9 10">
    <name type="scientific">Nocardia thailandica</name>
    <dbReference type="NCBI Taxonomy" id="257275"/>
    <lineage>
        <taxon>Bacteria</taxon>
        <taxon>Bacillati</taxon>
        <taxon>Actinomycetota</taxon>
        <taxon>Actinomycetes</taxon>
        <taxon>Mycobacteriales</taxon>
        <taxon>Nocardiaceae</taxon>
        <taxon>Nocardia</taxon>
    </lineage>
</organism>
<accession>A0ABW6PQF3</accession>
<comment type="similarity">
    <text evidence="1">Belongs to the sigma-70 factor family. ECF subfamily.</text>
</comment>
<keyword evidence="5" id="KW-0238">DNA-binding</keyword>
<feature type="domain" description="RNA polymerase sigma-70 region 2" evidence="7">
    <location>
        <begin position="14"/>
        <end position="72"/>
    </location>
</feature>
<protein>
    <submittedName>
        <fullName evidence="9">RNA polymerase sigma-70 factor</fullName>
    </submittedName>
</protein>
<dbReference type="NCBIfam" id="TIGR02957">
    <property type="entry name" value="SigX4"/>
    <property type="match status" value="1"/>
</dbReference>